<evidence type="ECO:0000256" key="5">
    <source>
        <dbReference type="ARBA" id="ARBA00023007"/>
    </source>
</evidence>
<evidence type="ECO:0000256" key="1">
    <source>
        <dbReference type="ARBA" id="ARBA00006484"/>
    </source>
</evidence>
<organism evidence="9 10">
    <name type="scientific">Mucor flavus</name>
    <dbReference type="NCBI Taxonomy" id="439312"/>
    <lineage>
        <taxon>Eukaryota</taxon>
        <taxon>Fungi</taxon>
        <taxon>Fungi incertae sedis</taxon>
        <taxon>Mucoromycota</taxon>
        <taxon>Mucoromycotina</taxon>
        <taxon>Mucoromycetes</taxon>
        <taxon>Mucorales</taxon>
        <taxon>Mucorineae</taxon>
        <taxon>Mucoraceae</taxon>
        <taxon>Mucor</taxon>
    </lineage>
</organism>
<keyword evidence="3" id="KW-0521">NADP</keyword>
<evidence type="ECO:0000256" key="8">
    <source>
        <dbReference type="ARBA" id="ARBA00041348"/>
    </source>
</evidence>
<dbReference type="PANTHER" id="PTHR15104:SF0">
    <property type="entry name" value="DIHYDROPTERIDINE REDUCTASE"/>
    <property type="match status" value="1"/>
</dbReference>
<dbReference type="Pfam" id="PF00106">
    <property type="entry name" value="adh_short"/>
    <property type="match status" value="1"/>
</dbReference>
<dbReference type="EMBL" id="BAABUK010000003">
    <property type="protein sequence ID" value="GAA5808842.1"/>
    <property type="molecule type" value="Genomic_DNA"/>
</dbReference>
<dbReference type="Proteomes" id="UP001473302">
    <property type="component" value="Unassembled WGS sequence"/>
</dbReference>
<sequence>MSKLVVYGGAGGLGRALVQHFKSKGYTVINIDLVENKDADFNTLTCTSGSLSEQGHAIDESISSLLGAEKLCGIFCVAGGWAGGNSGSKVLDFLKSSELMIHQSVNSSLIAANIASKHLQTGGLLTLTGALAALDATPGMIGYGIAKAAVHHLVKDLAAPSSGLPEGCKVTAVLPVTIDTPMNRKFMPDADFGMWTSPADIATQLEGYLTGQLPLTSGKLVSAVTNGGVTKFEQLE</sequence>
<gene>
    <name evidence="9" type="ORF">MFLAVUS_002241</name>
</gene>
<dbReference type="InterPro" id="IPR020904">
    <property type="entry name" value="Sc_DH/Rdtase_CS"/>
</dbReference>
<evidence type="ECO:0000256" key="7">
    <source>
        <dbReference type="ARBA" id="ARBA00039520"/>
    </source>
</evidence>
<dbReference type="SUPFAM" id="SSF51735">
    <property type="entry name" value="NAD(P)-binding Rossmann-fold domains"/>
    <property type="match status" value="1"/>
</dbReference>
<keyword evidence="5" id="KW-0783">Tetrahydrobiopterin biosynthesis</keyword>
<keyword evidence="4" id="KW-0560">Oxidoreductase</keyword>
<evidence type="ECO:0000313" key="9">
    <source>
        <dbReference type="EMBL" id="GAA5808842.1"/>
    </source>
</evidence>
<reference evidence="9 10" key="1">
    <citation type="submission" date="2024-04" db="EMBL/GenBank/DDBJ databases">
        <title>genome sequences of Mucor flavus KT1a and Helicostylum pulchrum KT1b strains isolated from the surface of a dry-aged beef.</title>
        <authorList>
            <person name="Toyotome T."/>
            <person name="Hosono M."/>
            <person name="Torimaru M."/>
            <person name="Fukuda K."/>
            <person name="Mikami N."/>
        </authorList>
    </citation>
    <scope>NUCLEOTIDE SEQUENCE [LARGE SCALE GENOMIC DNA]</scope>
    <source>
        <strain evidence="9 10">KT1a</strain>
    </source>
</reference>
<keyword evidence="10" id="KW-1185">Reference proteome</keyword>
<dbReference type="PANTHER" id="PTHR15104">
    <property type="entry name" value="DIHYDROPTERIDINE REDUCTASE"/>
    <property type="match status" value="1"/>
</dbReference>
<evidence type="ECO:0000256" key="2">
    <source>
        <dbReference type="ARBA" id="ARBA00011738"/>
    </source>
</evidence>
<protein>
    <recommendedName>
        <fullName evidence="7">Dihydropteridine reductase</fullName>
        <ecNumber evidence="6">1.5.1.34</ecNumber>
    </recommendedName>
    <alternativeName>
        <fullName evidence="8">Quinoid dihydropteridine reductase</fullName>
    </alternativeName>
</protein>
<comment type="caution">
    <text evidence="9">The sequence shown here is derived from an EMBL/GenBank/DDBJ whole genome shotgun (WGS) entry which is preliminary data.</text>
</comment>
<dbReference type="PRINTS" id="PR00081">
    <property type="entry name" value="GDHRDH"/>
</dbReference>
<dbReference type="EC" id="1.5.1.34" evidence="6"/>
<evidence type="ECO:0000256" key="3">
    <source>
        <dbReference type="ARBA" id="ARBA00022857"/>
    </source>
</evidence>
<evidence type="ECO:0000313" key="10">
    <source>
        <dbReference type="Proteomes" id="UP001473302"/>
    </source>
</evidence>
<dbReference type="InterPro" id="IPR002347">
    <property type="entry name" value="SDR_fam"/>
</dbReference>
<comment type="subunit">
    <text evidence="2">Homodimer.</text>
</comment>
<dbReference type="PROSITE" id="PS00061">
    <property type="entry name" value="ADH_SHORT"/>
    <property type="match status" value="1"/>
</dbReference>
<evidence type="ECO:0000256" key="6">
    <source>
        <dbReference type="ARBA" id="ARBA00039153"/>
    </source>
</evidence>
<dbReference type="InterPro" id="IPR036291">
    <property type="entry name" value="NAD(P)-bd_dom_sf"/>
</dbReference>
<dbReference type="CDD" id="cd05334">
    <property type="entry name" value="DHPR_SDR_c_like"/>
    <property type="match status" value="1"/>
</dbReference>
<name>A0ABP9YPR2_9FUNG</name>
<dbReference type="Gene3D" id="3.40.50.720">
    <property type="entry name" value="NAD(P)-binding Rossmann-like Domain"/>
    <property type="match status" value="1"/>
</dbReference>
<evidence type="ECO:0000256" key="4">
    <source>
        <dbReference type="ARBA" id="ARBA00023002"/>
    </source>
</evidence>
<accession>A0ABP9YPR2</accession>
<comment type="similarity">
    <text evidence="1">Belongs to the short-chain dehydrogenases/reductases (SDR) family.</text>
</comment>
<proteinExistence type="inferred from homology"/>